<evidence type="ECO:0000256" key="4">
    <source>
        <dbReference type="PROSITE-ProRule" id="PRU00473"/>
    </source>
</evidence>
<dbReference type="GO" id="GO:0009279">
    <property type="term" value="C:cell outer membrane"/>
    <property type="evidence" value="ECO:0007669"/>
    <property type="project" value="UniProtKB-SubCell"/>
</dbReference>
<feature type="domain" description="OmpA-like" evidence="5">
    <location>
        <begin position="210"/>
        <end position="329"/>
    </location>
</feature>
<dbReference type="AlphaFoldDB" id="A0A9X1QY16"/>
<name>A0A9X1QY16_9FLAO</name>
<dbReference type="Pfam" id="PF00691">
    <property type="entry name" value="OmpA"/>
    <property type="match status" value="1"/>
</dbReference>
<evidence type="ECO:0000256" key="3">
    <source>
        <dbReference type="ARBA" id="ARBA00023237"/>
    </source>
</evidence>
<protein>
    <submittedName>
        <fullName evidence="6">OmpA family protein</fullName>
    </submittedName>
</protein>
<accession>A0A9X1QY16</accession>
<dbReference type="SUPFAM" id="SSF103088">
    <property type="entry name" value="OmpA-like"/>
    <property type="match status" value="1"/>
</dbReference>
<evidence type="ECO:0000259" key="5">
    <source>
        <dbReference type="PROSITE" id="PS51123"/>
    </source>
</evidence>
<dbReference type="InterPro" id="IPR050330">
    <property type="entry name" value="Bact_OuterMem_StrucFunc"/>
</dbReference>
<evidence type="ECO:0000313" key="6">
    <source>
        <dbReference type="EMBL" id="MCG2419452.1"/>
    </source>
</evidence>
<dbReference type="PRINTS" id="PR01021">
    <property type="entry name" value="OMPADOMAIN"/>
</dbReference>
<dbReference type="PANTHER" id="PTHR30329">
    <property type="entry name" value="STATOR ELEMENT OF FLAGELLAR MOTOR COMPLEX"/>
    <property type="match status" value="1"/>
</dbReference>
<dbReference type="EMBL" id="JAIRBA010000019">
    <property type="protein sequence ID" value="MCG2419452.1"/>
    <property type="molecule type" value="Genomic_DNA"/>
</dbReference>
<keyword evidence="2 4" id="KW-0472">Membrane</keyword>
<dbReference type="PROSITE" id="PS51123">
    <property type="entry name" value="OMPA_2"/>
    <property type="match status" value="1"/>
</dbReference>
<comment type="caution">
    <text evidence="6">The sequence shown here is derived from an EMBL/GenBank/DDBJ whole genome shotgun (WGS) entry which is preliminary data.</text>
</comment>
<comment type="subcellular location">
    <subcellularLocation>
        <location evidence="1">Cell outer membrane</location>
    </subcellularLocation>
</comment>
<keyword evidence="3" id="KW-0998">Cell outer membrane</keyword>
<evidence type="ECO:0000256" key="1">
    <source>
        <dbReference type="ARBA" id="ARBA00004442"/>
    </source>
</evidence>
<organism evidence="6 7">
    <name type="scientific">Aequorivita vitellina</name>
    <dbReference type="NCBI Taxonomy" id="2874475"/>
    <lineage>
        <taxon>Bacteria</taxon>
        <taxon>Pseudomonadati</taxon>
        <taxon>Bacteroidota</taxon>
        <taxon>Flavobacteriia</taxon>
        <taxon>Flavobacteriales</taxon>
        <taxon>Flavobacteriaceae</taxon>
        <taxon>Aequorivita</taxon>
    </lineage>
</organism>
<evidence type="ECO:0000256" key="2">
    <source>
        <dbReference type="ARBA" id="ARBA00023136"/>
    </source>
</evidence>
<dbReference type="InterPro" id="IPR036737">
    <property type="entry name" value="OmpA-like_sf"/>
</dbReference>
<proteinExistence type="predicted"/>
<keyword evidence="7" id="KW-1185">Reference proteome</keyword>
<dbReference type="CDD" id="cd07185">
    <property type="entry name" value="OmpA_C-like"/>
    <property type="match status" value="1"/>
</dbReference>
<dbReference type="RefSeq" id="WP_237603238.1">
    <property type="nucleotide sequence ID" value="NZ_JAIRBA010000019.1"/>
</dbReference>
<dbReference type="InterPro" id="IPR006665">
    <property type="entry name" value="OmpA-like"/>
</dbReference>
<evidence type="ECO:0000313" key="7">
    <source>
        <dbReference type="Proteomes" id="UP001139461"/>
    </source>
</evidence>
<gene>
    <name evidence="6" type="ORF">K8089_10495</name>
</gene>
<dbReference type="Gene3D" id="3.30.1330.60">
    <property type="entry name" value="OmpA-like domain"/>
    <property type="match status" value="1"/>
</dbReference>
<dbReference type="Proteomes" id="UP001139461">
    <property type="component" value="Unassembled WGS sequence"/>
</dbReference>
<dbReference type="PANTHER" id="PTHR30329:SF21">
    <property type="entry name" value="LIPOPROTEIN YIAD-RELATED"/>
    <property type="match status" value="1"/>
</dbReference>
<reference evidence="6" key="1">
    <citation type="submission" date="2021-09" db="EMBL/GenBank/DDBJ databases">
        <title>Genome of Aequorivita sp. strain F47161.</title>
        <authorList>
            <person name="Wang Y."/>
        </authorList>
    </citation>
    <scope>NUCLEOTIDE SEQUENCE</scope>
    <source>
        <strain evidence="6">F47161</strain>
    </source>
</reference>
<dbReference type="InterPro" id="IPR006664">
    <property type="entry name" value="OMP_bac"/>
</dbReference>
<sequence length="339" mass="38154">MRRFFYTLISNKEVSVSSLKIARMLRTHLLLFIILLPFGNYLFAQKETGKLYKIDRYKSIYLPLGKISFADKLVEFKVGNPAPIQKYRDSTQCLHEPNYRNYQTPNFVSLGCGGTLTVEFTDNGFMNLPGDDLYIFEVGPSREAAKIEISQNGTDWIYAGKIAGGKSSIELSDGGIDSETVFYFLRVIDLEELCRSISAGADIDAIGAINSVIKLTINADVLFDVAKFNLKKTAKHSLDSLAKTIQQIDKATILIEGHTDSDGDETLNMELSKNRSISVKERLLEIFDGLPGYDFEVKAYGENKPRVPNNSDENKQLNRRVEITVLPPKDYYKSLSKKQ</sequence>